<dbReference type="Pfam" id="PF02321">
    <property type="entry name" value="OEP"/>
    <property type="match status" value="2"/>
</dbReference>
<accession>A0AAE6SHA8</accession>
<dbReference type="AlphaFoldDB" id="A0AAE6SHA8"/>
<sequence>MHNLSGPRLRLSSNQQRSLLSRMALSLVLTTCLGACSQQSTYHRPELDVAPAWQQDARDLGGLQAGLWWQGFRDPALDQLVDEVLAANPDMQVAGLRLKSALLGADLADTNLTPSVNASLGASGNKNMKDGSASSNLGPSFNLSYEVDLWGRLAAARDQAQWEAQASEQDLAATRLLLIGKTLEQYWQLAYLGSAISLGERQLANYERIERLTRAKYDAGAVTRLDLVQASQQKAGKQAELSSLTLQREQAGNALRLLLGRSSGPLEFAPTSLAMGPIPTLAVGIPADVLSRRPDVRAAELRLRKTLARGDEIRTGFYPTLSLTGGASTTSDTLTQVLQNPVGTLGATLALPFLEYNKTRLSIASSEIDYQIAETEFRKQLYTALLEVEDGLAARQQGEQRLRYLEQQLAYAKEAERLAGARFLAGATGVQPWLDEQNRLWDAELGVLAQQQSQLKTMAGIYRALGGSDRS</sequence>
<dbReference type="InterPro" id="IPR003423">
    <property type="entry name" value="OMP_efflux"/>
</dbReference>
<organism evidence="3 4">
    <name type="scientific">Aeromonas media</name>
    <dbReference type="NCBI Taxonomy" id="651"/>
    <lineage>
        <taxon>Bacteria</taxon>
        <taxon>Pseudomonadati</taxon>
        <taxon>Pseudomonadota</taxon>
        <taxon>Gammaproteobacteria</taxon>
        <taxon>Aeromonadales</taxon>
        <taxon>Aeromonadaceae</taxon>
        <taxon>Aeromonas</taxon>
    </lineage>
</organism>
<dbReference type="Gene3D" id="2.20.200.10">
    <property type="entry name" value="Outer membrane efflux proteins (OEP)"/>
    <property type="match status" value="1"/>
</dbReference>
<name>A0AAE6SHA8_AERME</name>
<dbReference type="PANTHER" id="PTHR30203:SF32">
    <property type="entry name" value="CATION EFFLUX SYSTEM PROTEIN CUSC"/>
    <property type="match status" value="1"/>
</dbReference>
<keyword evidence="2" id="KW-0472">Membrane</keyword>
<dbReference type="InterPro" id="IPR010131">
    <property type="entry name" value="MdtP/NodT-like"/>
</dbReference>
<proteinExistence type="inferred from homology"/>
<keyword evidence="2" id="KW-0564">Palmitate</keyword>
<dbReference type="Gene3D" id="1.20.1600.10">
    <property type="entry name" value="Outer membrane efflux proteins (OEP)"/>
    <property type="match status" value="1"/>
</dbReference>
<dbReference type="PANTHER" id="PTHR30203">
    <property type="entry name" value="OUTER MEMBRANE CATION EFFLUX PROTEIN"/>
    <property type="match status" value="1"/>
</dbReference>
<dbReference type="Proteomes" id="UP000463871">
    <property type="component" value="Chromosome"/>
</dbReference>
<keyword evidence="2" id="KW-0812">Transmembrane</keyword>
<dbReference type="GO" id="GO:0015562">
    <property type="term" value="F:efflux transmembrane transporter activity"/>
    <property type="evidence" value="ECO:0007669"/>
    <property type="project" value="InterPro"/>
</dbReference>
<dbReference type="EMBL" id="CP047962">
    <property type="protein sequence ID" value="QHQ50661.1"/>
    <property type="molecule type" value="Genomic_DNA"/>
</dbReference>
<evidence type="ECO:0000313" key="3">
    <source>
        <dbReference type="EMBL" id="QHQ50661.1"/>
    </source>
</evidence>
<keyword evidence="2" id="KW-1134">Transmembrane beta strand</keyword>
<protein>
    <submittedName>
        <fullName evidence="3">Efflux transporter outer membrane subunit</fullName>
    </submittedName>
</protein>
<evidence type="ECO:0000313" key="4">
    <source>
        <dbReference type="Proteomes" id="UP000463871"/>
    </source>
</evidence>
<comment type="similarity">
    <text evidence="1 2">Belongs to the outer membrane factor (OMF) (TC 1.B.17) family.</text>
</comment>
<reference evidence="3 4" key="1">
    <citation type="submission" date="2020-01" db="EMBL/GenBank/DDBJ databases">
        <title>Complete genome of Aeromonas media MC64.</title>
        <authorList>
            <person name="Cao G."/>
            <person name="Fu J."/>
            <person name="Zhong C."/>
        </authorList>
    </citation>
    <scope>NUCLEOTIDE SEQUENCE [LARGE SCALE GENOMIC DNA]</scope>
    <source>
        <strain evidence="3 4">MC64</strain>
    </source>
</reference>
<keyword evidence="2" id="KW-0449">Lipoprotein</keyword>
<comment type="subcellular location">
    <subcellularLocation>
        <location evidence="2">Cell outer membrane</location>
        <topology evidence="2">Lipid-anchor</topology>
    </subcellularLocation>
</comment>
<evidence type="ECO:0000256" key="1">
    <source>
        <dbReference type="ARBA" id="ARBA00007613"/>
    </source>
</evidence>
<dbReference type="NCBIfam" id="TIGR01845">
    <property type="entry name" value="outer_NodT"/>
    <property type="match status" value="1"/>
</dbReference>
<gene>
    <name evidence="3" type="ORF">GWI30_06765</name>
</gene>
<dbReference type="SUPFAM" id="SSF56954">
    <property type="entry name" value="Outer membrane efflux proteins (OEP)"/>
    <property type="match status" value="1"/>
</dbReference>
<evidence type="ECO:0000256" key="2">
    <source>
        <dbReference type="RuleBase" id="RU362097"/>
    </source>
</evidence>
<dbReference type="GO" id="GO:0009279">
    <property type="term" value="C:cell outer membrane"/>
    <property type="evidence" value="ECO:0007669"/>
    <property type="project" value="UniProtKB-SubCell"/>
</dbReference>